<dbReference type="OrthoDB" id="10387097at2759"/>
<dbReference type="Proteomes" id="UP000077315">
    <property type="component" value="Unassembled WGS sequence"/>
</dbReference>
<protein>
    <submittedName>
        <fullName evidence="2">Uncharacterized protein</fullName>
    </submittedName>
</protein>
<dbReference type="RefSeq" id="XP_018287872.1">
    <property type="nucleotide sequence ID" value="XM_018436679.1"/>
</dbReference>
<accession>A0A162TN75</accession>
<name>A0A162TN75_PHYB8</name>
<keyword evidence="3" id="KW-1185">Reference proteome</keyword>
<proteinExistence type="predicted"/>
<gene>
    <name evidence="2" type="ORF">PHYBLDRAFT_171853</name>
</gene>
<dbReference type="AlphaFoldDB" id="A0A162TN75"/>
<sequence>MYKQTKIIVLNKVARIFKKSAQTSIAPVLGASKILNSLDTVEKDQNYMYQDTKINTQSIHTPVLSPDLRYKADTESDSIITSQSLLGSGLISQKNISPIEAAFSTLESNEKIDSTKSFTSMDRIFLGSEEPKTNEYSAPSDNLNKSQGSEDNQGLHSNISLKSLSHQTSIFVETTESSTKPSQQTIDEKIALFRKLMSVDPCLPNSVSQRNMLSYEDSLFSICSPPSFDTGKKSREGHSFSNNSLTSVAKMSLKSVPGSIITPIQQCVSIRDRIKTYNSVPNSTPVNAPKALNVKRIKVLNKVALWEAVTAKTRPPIPVLHILQAQVECDRSFFWHSLL</sequence>
<dbReference type="InParanoid" id="A0A162TN75"/>
<reference evidence="3" key="1">
    <citation type="submission" date="2015-06" db="EMBL/GenBank/DDBJ databases">
        <title>Expansion of signal transduction pathways in fungi by whole-genome duplication.</title>
        <authorList>
            <consortium name="DOE Joint Genome Institute"/>
            <person name="Corrochano L.M."/>
            <person name="Kuo A."/>
            <person name="Marcet-Houben M."/>
            <person name="Polaino S."/>
            <person name="Salamov A."/>
            <person name="Villalobos J.M."/>
            <person name="Alvarez M.I."/>
            <person name="Avalos J."/>
            <person name="Benito E.P."/>
            <person name="Benoit I."/>
            <person name="Burger G."/>
            <person name="Camino L.P."/>
            <person name="Canovas D."/>
            <person name="Cerda-Olmedo E."/>
            <person name="Cheng J.-F."/>
            <person name="Dominguez A."/>
            <person name="Elias M."/>
            <person name="Eslava A.P."/>
            <person name="Glaser F."/>
            <person name="Grimwood J."/>
            <person name="Gutierrez G."/>
            <person name="Heitman J."/>
            <person name="Henrissat B."/>
            <person name="Iturriaga E.A."/>
            <person name="Lang B.F."/>
            <person name="Lavin J.L."/>
            <person name="Lee S."/>
            <person name="Li W."/>
            <person name="Lindquist E."/>
            <person name="Lopez-Garcia S."/>
            <person name="Luque E.M."/>
            <person name="Marcos A.T."/>
            <person name="Martin J."/>
            <person name="McCluskey K."/>
            <person name="Medina H.R."/>
            <person name="Miralles-Duran A."/>
            <person name="Miyazaki A."/>
            <person name="Munoz-Torres E."/>
            <person name="Oguiza J.A."/>
            <person name="Ohm R."/>
            <person name="Olmedo M."/>
            <person name="Orejas M."/>
            <person name="Ortiz-Castellanos L."/>
            <person name="Pisabarro A.G."/>
            <person name="Rodriguez-Romero J."/>
            <person name="Ruiz-Herrera J."/>
            <person name="Ruiz-Vazquez R."/>
            <person name="Sanz C."/>
            <person name="Schackwitz W."/>
            <person name="Schmutz J."/>
            <person name="Shahriari M."/>
            <person name="Shelest E."/>
            <person name="Silva-Franco F."/>
            <person name="Soanes D."/>
            <person name="Syed K."/>
            <person name="Tagua V.G."/>
            <person name="Talbot N.J."/>
            <person name="Thon M."/>
            <person name="De vries R.P."/>
            <person name="Wiebenga A."/>
            <person name="Yadav J.S."/>
            <person name="Braun E.L."/>
            <person name="Baker S."/>
            <person name="Garre V."/>
            <person name="Horwitz B."/>
            <person name="Torres-Martinez S."/>
            <person name="Idnurm A."/>
            <person name="Herrera-Estrella A."/>
            <person name="Gabaldon T."/>
            <person name="Grigoriev I.V."/>
        </authorList>
    </citation>
    <scope>NUCLEOTIDE SEQUENCE [LARGE SCALE GENOMIC DNA]</scope>
    <source>
        <strain evidence="3">NRRL 1555(-)</strain>
    </source>
</reference>
<evidence type="ECO:0000313" key="2">
    <source>
        <dbReference type="EMBL" id="OAD69832.1"/>
    </source>
</evidence>
<organism evidence="2 3">
    <name type="scientific">Phycomyces blakesleeanus (strain ATCC 8743b / DSM 1359 / FGSC 10004 / NBRC 33097 / NRRL 1555)</name>
    <dbReference type="NCBI Taxonomy" id="763407"/>
    <lineage>
        <taxon>Eukaryota</taxon>
        <taxon>Fungi</taxon>
        <taxon>Fungi incertae sedis</taxon>
        <taxon>Mucoromycota</taxon>
        <taxon>Mucoromycotina</taxon>
        <taxon>Mucoromycetes</taxon>
        <taxon>Mucorales</taxon>
        <taxon>Phycomycetaceae</taxon>
        <taxon>Phycomyces</taxon>
    </lineage>
</organism>
<evidence type="ECO:0000256" key="1">
    <source>
        <dbReference type="SAM" id="MobiDB-lite"/>
    </source>
</evidence>
<feature type="compositionally biased region" description="Polar residues" evidence="1">
    <location>
        <begin position="134"/>
        <end position="156"/>
    </location>
</feature>
<dbReference type="GeneID" id="28997585"/>
<dbReference type="EMBL" id="KV440990">
    <property type="protein sequence ID" value="OAD69832.1"/>
    <property type="molecule type" value="Genomic_DNA"/>
</dbReference>
<evidence type="ECO:0000313" key="3">
    <source>
        <dbReference type="Proteomes" id="UP000077315"/>
    </source>
</evidence>
<dbReference type="VEuPathDB" id="FungiDB:PHYBLDRAFT_171853"/>
<feature type="region of interest" description="Disordered" evidence="1">
    <location>
        <begin position="129"/>
        <end position="156"/>
    </location>
</feature>